<reference evidence="13" key="1">
    <citation type="submission" date="2023-03" db="EMBL/GenBank/DDBJ databases">
        <title>Mating type loci evolution in Malassezia.</title>
        <authorList>
            <person name="Coelho M.A."/>
        </authorList>
    </citation>
    <scope>NUCLEOTIDE SEQUENCE</scope>
    <source>
        <strain evidence="13">CBS 11721</strain>
    </source>
</reference>
<name>A0AAF0ES84_9BASI</name>
<evidence type="ECO:0000256" key="7">
    <source>
        <dbReference type="ARBA" id="ARBA00022825"/>
    </source>
</evidence>
<evidence type="ECO:0000256" key="11">
    <source>
        <dbReference type="SAM" id="MobiDB-lite"/>
    </source>
</evidence>
<dbReference type="PANTHER" id="PTHR22936">
    <property type="entry name" value="RHOMBOID-RELATED"/>
    <property type="match status" value="1"/>
</dbReference>
<keyword evidence="7 10" id="KW-0720">Serine protease</keyword>
<evidence type="ECO:0000256" key="9">
    <source>
        <dbReference type="ARBA" id="ARBA00023136"/>
    </source>
</evidence>
<comment type="similarity">
    <text evidence="3 10">Belongs to the peptidase S54 family.</text>
</comment>
<keyword evidence="14" id="KW-1185">Reference proteome</keyword>
<feature type="region of interest" description="Disordered" evidence="11">
    <location>
        <begin position="1"/>
        <end position="20"/>
    </location>
</feature>
<evidence type="ECO:0000256" key="1">
    <source>
        <dbReference type="ARBA" id="ARBA00000156"/>
    </source>
</evidence>
<feature type="transmembrane region" description="Helical" evidence="10">
    <location>
        <begin position="300"/>
        <end position="319"/>
    </location>
</feature>
<evidence type="ECO:0000313" key="14">
    <source>
        <dbReference type="Proteomes" id="UP001219933"/>
    </source>
</evidence>
<dbReference type="InterPro" id="IPR035952">
    <property type="entry name" value="Rhomboid-like_sf"/>
</dbReference>
<accession>A0AAF0ES84</accession>
<feature type="transmembrane region" description="Helical" evidence="10">
    <location>
        <begin position="207"/>
        <end position="230"/>
    </location>
</feature>
<dbReference type="GO" id="GO:0004252">
    <property type="term" value="F:serine-type endopeptidase activity"/>
    <property type="evidence" value="ECO:0007669"/>
    <property type="project" value="InterPro"/>
</dbReference>
<dbReference type="SUPFAM" id="SSF144091">
    <property type="entry name" value="Rhomboid-like"/>
    <property type="match status" value="1"/>
</dbReference>
<comment type="function">
    <text evidence="10">Serine protease involved in intramembrane proteolysis.</text>
</comment>
<dbReference type="EMBL" id="CP119877">
    <property type="protein sequence ID" value="WFD33737.1"/>
    <property type="molecule type" value="Genomic_DNA"/>
</dbReference>
<keyword evidence="4 10" id="KW-0645">Protease</keyword>
<proteinExistence type="inferred from homology"/>
<dbReference type="Proteomes" id="UP001219933">
    <property type="component" value="Chromosome 1"/>
</dbReference>
<keyword evidence="6 10" id="KW-0378">Hydrolase</keyword>
<organism evidence="13 14">
    <name type="scientific">Malassezia cuniculi</name>
    <dbReference type="NCBI Taxonomy" id="948313"/>
    <lineage>
        <taxon>Eukaryota</taxon>
        <taxon>Fungi</taxon>
        <taxon>Dikarya</taxon>
        <taxon>Basidiomycota</taxon>
        <taxon>Ustilaginomycotina</taxon>
        <taxon>Malasseziomycetes</taxon>
        <taxon>Malasseziales</taxon>
        <taxon>Malasseziaceae</taxon>
        <taxon>Malassezia</taxon>
    </lineage>
</organism>
<keyword evidence="13" id="KW-0808">Transferase</keyword>
<evidence type="ECO:0000256" key="5">
    <source>
        <dbReference type="ARBA" id="ARBA00022692"/>
    </source>
</evidence>
<dbReference type="GO" id="GO:0016020">
    <property type="term" value="C:membrane"/>
    <property type="evidence" value="ECO:0007669"/>
    <property type="project" value="UniProtKB-SubCell"/>
</dbReference>
<keyword evidence="5 10" id="KW-0812">Transmembrane</keyword>
<evidence type="ECO:0000256" key="6">
    <source>
        <dbReference type="ARBA" id="ARBA00022801"/>
    </source>
</evidence>
<comment type="subcellular location">
    <subcellularLocation>
        <location evidence="2 10">Membrane</location>
        <topology evidence="2 10">Multi-pass membrane protein</topology>
    </subcellularLocation>
</comment>
<keyword evidence="9 10" id="KW-0472">Membrane</keyword>
<feature type="compositionally biased region" description="Pro residues" evidence="11">
    <location>
        <begin position="1"/>
        <end position="10"/>
    </location>
</feature>
<evidence type="ECO:0000256" key="8">
    <source>
        <dbReference type="ARBA" id="ARBA00022989"/>
    </source>
</evidence>
<comment type="catalytic activity">
    <reaction evidence="1 10">
        <text>Cleaves type-1 transmembrane domains using a catalytic dyad composed of serine and histidine that are contributed by different transmembrane domains.</text>
        <dbReference type="EC" id="3.4.21.105"/>
    </reaction>
</comment>
<dbReference type="GO" id="GO:0006508">
    <property type="term" value="P:proteolysis"/>
    <property type="evidence" value="ECO:0007669"/>
    <property type="project" value="UniProtKB-KW"/>
</dbReference>
<keyword evidence="13" id="KW-0012">Acyltransferase</keyword>
<protein>
    <recommendedName>
        <fullName evidence="10">Rhomboid-type serine protease</fullName>
        <ecNumber evidence="10">3.4.21.105</ecNumber>
    </recommendedName>
</protein>
<dbReference type="PANTHER" id="PTHR22936:SF69">
    <property type="entry name" value="RHOMBOID-LIKE PROTEIN"/>
    <property type="match status" value="1"/>
</dbReference>
<dbReference type="AlphaFoldDB" id="A0AAF0ES84"/>
<evidence type="ECO:0000256" key="3">
    <source>
        <dbReference type="ARBA" id="ARBA00009045"/>
    </source>
</evidence>
<gene>
    <name evidence="13" type="ORF">MCUN1_000552</name>
</gene>
<feature type="transmembrane region" description="Helical" evidence="10">
    <location>
        <begin position="98"/>
        <end position="119"/>
    </location>
</feature>
<evidence type="ECO:0000259" key="12">
    <source>
        <dbReference type="Pfam" id="PF01694"/>
    </source>
</evidence>
<evidence type="ECO:0000256" key="10">
    <source>
        <dbReference type="RuleBase" id="RU362115"/>
    </source>
</evidence>
<evidence type="ECO:0000256" key="2">
    <source>
        <dbReference type="ARBA" id="ARBA00004141"/>
    </source>
</evidence>
<feature type="domain" description="Peptidase S54 rhomboid" evidence="12">
    <location>
        <begin position="202"/>
        <end position="339"/>
    </location>
</feature>
<feature type="transmembrane region" description="Helical" evidence="10">
    <location>
        <begin position="325"/>
        <end position="342"/>
    </location>
</feature>
<dbReference type="EC" id="3.4.21.105" evidence="10"/>
<sequence length="412" mass="44970">MTPTAPPPLEPSHVERGYDYDNTMQYPPATRWGSSGSVLPLTAGGEYPDESKLAGEHHKFEYADIYQSEPVGKYAWNNPEVLQRQINKRQQGKGRQRWPIFSWILAVALLVIFIIELALSAKLTGQAVQTKPQVQPMIGPPVEFLIHFGARFVPCMRKMPNIDASESLPCLNYSTADTTEYHPSQLCSIADLCGLDDPGHPNQAYRFISAVFVHAGIVHILFNLVVLLTLCCEIEKLVGTPVYIIVFMAGGIGGNLLGGNFGLIGQPALGVSGAVYTCISFEIVDLLYNREYEPRAMSRVVVSIIVSLIGLGLGLLPGIDNFSHIGGFCLGILGGMVFAPSIHSTKAHFVACWIIRMIGLSLAVAYFVSLTLNFYNSTDPANACQWCRYLSCLPMFSSCRGIGITTATSKDT</sequence>
<feature type="transmembrane region" description="Helical" evidence="10">
    <location>
        <begin position="242"/>
        <end position="263"/>
    </location>
</feature>
<evidence type="ECO:0000256" key="4">
    <source>
        <dbReference type="ARBA" id="ARBA00022670"/>
    </source>
</evidence>
<feature type="transmembrane region" description="Helical" evidence="10">
    <location>
        <begin position="354"/>
        <end position="375"/>
    </location>
</feature>
<keyword evidence="8 10" id="KW-1133">Transmembrane helix</keyword>
<dbReference type="GO" id="GO:0016746">
    <property type="term" value="F:acyltransferase activity"/>
    <property type="evidence" value="ECO:0007669"/>
    <property type="project" value="UniProtKB-KW"/>
</dbReference>
<feature type="transmembrane region" description="Helical" evidence="10">
    <location>
        <begin position="269"/>
        <end position="288"/>
    </location>
</feature>
<dbReference type="InterPro" id="IPR002610">
    <property type="entry name" value="Peptidase_S54_rhomboid-like"/>
</dbReference>
<evidence type="ECO:0000313" key="13">
    <source>
        <dbReference type="EMBL" id="WFD33737.1"/>
    </source>
</evidence>
<dbReference type="Pfam" id="PF01694">
    <property type="entry name" value="Rhomboid"/>
    <property type="match status" value="1"/>
</dbReference>
<dbReference type="Gene3D" id="1.20.1540.10">
    <property type="entry name" value="Rhomboid-like"/>
    <property type="match status" value="1"/>
</dbReference>
<dbReference type="InterPro" id="IPR022764">
    <property type="entry name" value="Peptidase_S54_rhomboid_dom"/>
</dbReference>